<dbReference type="EMBL" id="JAYMYS010000006">
    <property type="protein sequence ID" value="KAK7388557.1"/>
    <property type="molecule type" value="Genomic_DNA"/>
</dbReference>
<sequence length="112" mass="12277">MDEHMAVEKVHDVVGQMGGMDLGLGLVGRGDEVPGRVGRDGSEVPVRVGRGCSEVLDQVGRDGGEVPGRLAEEDETYWFTLLPVVVVSNRVILHVFCTTQFPFQQVKKIMRV</sequence>
<accession>A0AAN9XDT4</accession>
<comment type="caution">
    <text evidence="1">The sequence shown here is derived from an EMBL/GenBank/DDBJ whole genome shotgun (WGS) entry which is preliminary data.</text>
</comment>
<keyword evidence="2" id="KW-1185">Reference proteome</keyword>
<organism evidence="1 2">
    <name type="scientific">Psophocarpus tetragonolobus</name>
    <name type="common">Winged bean</name>
    <name type="synonym">Dolichos tetragonolobus</name>
    <dbReference type="NCBI Taxonomy" id="3891"/>
    <lineage>
        <taxon>Eukaryota</taxon>
        <taxon>Viridiplantae</taxon>
        <taxon>Streptophyta</taxon>
        <taxon>Embryophyta</taxon>
        <taxon>Tracheophyta</taxon>
        <taxon>Spermatophyta</taxon>
        <taxon>Magnoliopsida</taxon>
        <taxon>eudicotyledons</taxon>
        <taxon>Gunneridae</taxon>
        <taxon>Pentapetalae</taxon>
        <taxon>rosids</taxon>
        <taxon>fabids</taxon>
        <taxon>Fabales</taxon>
        <taxon>Fabaceae</taxon>
        <taxon>Papilionoideae</taxon>
        <taxon>50 kb inversion clade</taxon>
        <taxon>NPAAA clade</taxon>
        <taxon>indigoferoid/millettioid clade</taxon>
        <taxon>Phaseoleae</taxon>
        <taxon>Psophocarpus</taxon>
    </lineage>
</organism>
<dbReference type="AlphaFoldDB" id="A0AAN9XDT4"/>
<evidence type="ECO:0000313" key="1">
    <source>
        <dbReference type="EMBL" id="KAK7388557.1"/>
    </source>
</evidence>
<gene>
    <name evidence="1" type="ORF">VNO78_23376</name>
</gene>
<name>A0AAN9XDT4_PSOTE</name>
<reference evidence="1 2" key="1">
    <citation type="submission" date="2024-01" db="EMBL/GenBank/DDBJ databases">
        <title>The genomes of 5 underutilized Papilionoideae crops provide insights into root nodulation and disease resistanc.</title>
        <authorList>
            <person name="Jiang F."/>
        </authorList>
    </citation>
    <scope>NUCLEOTIDE SEQUENCE [LARGE SCALE GENOMIC DNA]</scope>
    <source>
        <strain evidence="1">DUOXIRENSHENG_FW03</strain>
        <tissue evidence="1">Leaves</tissue>
    </source>
</reference>
<evidence type="ECO:0000313" key="2">
    <source>
        <dbReference type="Proteomes" id="UP001386955"/>
    </source>
</evidence>
<dbReference type="Proteomes" id="UP001386955">
    <property type="component" value="Unassembled WGS sequence"/>
</dbReference>
<proteinExistence type="predicted"/>
<protein>
    <submittedName>
        <fullName evidence="1">Uncharacterized protein</fullName>
    </submittedName>
</protein>